<evidence type="ECO:0000313" key="2">
    <source>
        <dbReference type="Proteomes" id="UP001379533"/>
    </source>
</evidence>
<name>A0ABZ2KPC5_9BACT</name>
<dbReference type="EMBL" id="CP089982">
    <property type="protein sequence ID" value="WXA99188.1"/>
    <property type="molecule type" value="Genomic_DNA"/>
</dbReference>
<sequence length="134" mass="14895">MTRRPRVYVAAPYEDAALVREVHERLRLHRAHATSEWARNARGADDLASLPRERRRALALANDFAVSTSDAVMVLARPGAGGEMFCEARLAIACHVPVFWVGREILSTSREGVSVCEDVNDALLRVGQLRTESR</sequence>
<dbReference type="Proteomes" id="UP001379533">
    <property type="component" value="Chromosome"/>
</dbReference>
<dbReference type="RefSeq" id="WP_394849821.1">
    <property type="nucleotide sequence ID" value="NZ_CP089982.1"/>
</dbReference>
<organism evidence="1 2">
    <name type="scientific">Pendulispora brunnea</name>
    <dbReference type="NCBI Taxonomy" id="2905690"/>
    <lineage>
        <taxon>Bacteria</taxon>
        <taxon>Pseudomonadati</taxon>
        <taxon>Myxococcota</taxon>
        <taxon>Myxococcia</taxon>
        <taxon>Myxococcales</taxon>
        <taxon>Sorangiineae</taxon>
        <taxon>Pendulisporaceae</taxon>
        <taxon>Pendulispora</taxon>
    </lineage>
</organism>
<evidence type="ECO:0000313" key="1">
    <source>
        <dbReference type="EMBL" id="WXA99188.1"/>
    </source>
</evidence>
<accession>A0ABZ2KPC5</accession>
<protein>
    <recommendedName>
        <fullName evidence="3">Nucleoside 2-deoxyribosyltransferase</fullName>
    </recommendedName>
</protein>
<gene>
    <name evidence="1" type="ORF">LZC95_20485</name>
</gene>
<evidence type="ECO:0008006" key="3">
    <source>
        <dbReference type="Google" id="ProtNLM"/>
    </source>
</evidence>
<reference evidence="1 2" key="1">
    <citation type="submission" date="2021-12" db="EMBL/GenBank/DDBJ databases">
        <title>Discovery of the Pendulisporaceae a myxobacterial family with distinct sporulation behavior and unique specialized metabolism.</title>
        <authorList>
            <person name="Garcia R."/>
            <person name="Popoff A."/>
            <person name="Bader C.D."/>
            <person name="Loehr J."/>
            <person name="Walesch S."/>
            <person name="Walt C."/>
            <person name="Boldt J."/>
            <person name="Bunk B."/>
            <person name="Haeckl F.J.F.P.J."/>
            <person name="Gunesch A.P."/>
            <person name="Birkelbach J."/>
            <person name="Nuebel U."/>
            <person name="Pietschmann T."/>
            <person name="Bach T."/>
            <person name="Mueller R."/>
        </authorList>
    </citation>
    <scope>NUCLEOTIDE SEQUENCE [LARGE SCALE GENOMIC DNA]</scope>
    <source>
        <strain evidence="1 2">MSr12523</strain>
    </source>
</reference>
<keyword evidence="2" id="KW-1185">Reference proteome</keyword>
<proteinExistence type="predicted"/>